<dbReference type="EMBL" id="MN079991">
    <property type="protein sequence ID" value="QEA08139.1"/>
    <property type="molecule type" value="Genomic_DNA"/>
</dbReference>
<dbReference type="AlphaFoldDB" id="A0A5B8RGE8"/>
<evidence type="ECO:0000313" key="1">
    <source>
        <dbReference type="EMBL" id="QEA08139.1"/>
    </source>
</evidence>
<dbReference type="AntiFam" id="ANF00095">
    <property type="entry name" value="Shadow ORF (opposite ABC transporters)"/>
</dbReference>
<accession>A0A5B8RGE8</accession>
<sequence>MIENLIDLAFFNDFSGIHDHDTIGNLRHHSHVMCDHDDTHIHFFFQIID</sequence>
<reference evidence="1" key="1">
    <citation type="submission" date="2019-06" db="EMBL/GenBank/DDBJ databases">
        <authorList>
            <person name="Murdoch R.W."/>
            <person name="Fathepure B."/>
        </authorList>
    </citation>
    <scope>NUCLEOTIDE SEQUENCE</scope>
</reference>
<name>A0A5B8RGE8_9ZZZZ</name>
<protein>
    <submittedName>
        <fullName evidence="1">Uncharacterized protein</fullName>
    </submittedName>
</protein>
<organism evidence="1">
    <name type="scientific">uncultured organism</name>
    <dbReference type="NCBI Taxonomy" id="155900"/>
    <lineage>
        <taxon>unclassified sequences</taxon>
        <taxon>environmental samples</taxon>
    </lineage>
</organism>
<gene>
    <name evidence="1" type="ORF">KBTEX_04516</name>
</gene>
<proteinExistence type="predicted"/>